<dbReference type="GO" id="GO:0004177">
    <property type="term" value="F:aminopeptidase activity"/>
    <property type="evidence" value="ECO:0007669"/>
    <property type="project" value="UniProtKB-KW"/>
</dbReference>
<dbReference type="SUPFAM" id="SSF53187">
    <property type="entry name" value="Zn-dependent exopeptidases"/>
    <property type="match status" value="1"/>
</dbReference>
<dbReference type="CDD" id="cd00433">
    <property type="entry name" value="Peptidase_M17"/>
    <property type="match status" value="1"/>
</dbReference>
<evidence type="ECO:0000256" key="1">
    <source>
        <dbReference type="ARBA" id="ARBA00009528"/>
    </source>
</evidence>
<evidence type="ECO:0000256" key="3">
    <source>
        <dbReference type="ARBA" id="ARBA00022670"/>
    </source>
</evidence>
<name>A0ABW8YSI4_9SPHN</name>
<evidence type="ECO:0000313" key="7">
    <source>
        <dbReference type="EMBL" id="MFL9842028.1"/>
    </source>
</evidence>
<dbReference type="PANTHER" id="PTHR11963:SF20">
    <property type="entry name" value="PEPTIDASE B"/>
    <property type="match status" value="1"/>
</dbReference>
<comment type="similarity">
    <text evidence="1">Belongs to the peptidase M17 family.</text>
</comment>
<dbReference type="Pfam" id="PF00883">
    <property type="entry name" value="Peptidase_M17"/>
    <property type="match status" value="1"/>
</dbReference>
<keyword evidence="2 7" id="KW-0031">Aminopeptidase</keyword>
<sequence length="462" mass="49291">MTNLSALLQPDRGQPARTIHVVHPDTWQDWLKGQPPRVRATVAAHKLTGKAGNRAVLPGEAADDWSMLLVCDEAETSPFRIASLGEQLPEGVYRLASGEPGAAMLGWVLAQYRFDRYRKDGAAQGPRVLLTGEPGRIDETLRLAEATFKVRDLVNTPAADMGPADLEAEVEAIGKANGATVTVTRGDALEQGYPMIHAVGMAAARGREPRLIELEWGDPSHPCLALVGKGVCFDTGGLDIKPSAGMRLMKKDMGGAAHALALAAVVMAQRLPVRLHLLVAAVENSVAGNAFRPGDVLRTRKGLTVENTNTDAEGRLILGDALTKAVEGKPDLILDFATLTGAARVALGPDLPALFANDDALAAAMLDAGDGAKDPLWRLPLWDGYDEMLKSDIADMVNSPDGPFAGPITAALFLRRFVPKEIAWAHLDLFAWRPAAKPGRPKGGDAMGLRAVWAMLKKRYGA</sequence>
<dbReference type="InterPro" id="IPR043472">
    <property type="entry name" value="Macro_dom-like"/>
</dbReference>
<dbReference type="Proteomes" id="UP001629244">
    <property type="component" value="Unassembled WGS sequence"/>
</dbReference>
<reference evidence="7 8" key="1">
    <citation type="submission" date="2024-06" db="EMBL/GenBank/DDBJ databases">
        <authorList>
            <person name="Kaempfer P."/>
            <person name="Viver T."/>
        </authorList>
    </citation>
    <scope>NUCLEOTIDE SEQUENCE [LARGE SCALE GENOMIC DNA]</scope>
    <source>
        <strain evidence="7 8">ST-64</strain>
    </source>
</reference>
<dbReference type="InterPro" id="IPR000819">
    <property type="entry name" value="Peptidase_M17_C"/>
</dbReference>
<protein>
    <submittedName>
        <fullName evidence="7">Leucyl aminopeptidase family protein</fullName>
    </submittedName>
</protein>
<evidence type="ECO:0000313" key="8">
    <source>
        <dbReference type="Proteomes" id="UP001629244"/>
    </source>
</evidence>
<dbReference type="Pfam" id="PF21337">
    <property type="entry name" value="Peptidase_M17_N_1"/>
    <property type="match status" value="1"/>
</dbReference>
<evidence type="ECO:0000259" key="6">
    <source>
        <dbReference type="PROSITE" id="PS00631"/>
    </source>
</evidence>
<gene>
    <name evidence="7" type="ORF">ABS767_13720</name>
</gene>
<keyword evidence="3" id="KW-0645">Protease</keyword>
<keyword evidence="5" id="KW-0464">Manganese</keyword>
<evidence type="ECO:0000256" key="2">
    <source>
        <dbReference type="ARBA" id="ARBA00022438"/>
    </source>
</evidence>
<proteinExistence type="inferred from homology"/>
<dbReference type="RefSeq" id="WP_408079290.1">
    <property type="nucleotide sequence ID" value="NZ_JBELQC010000002.1"/>
</dbReference>
<comment type="caution">
    <text evidence="7">The sequence shown here is derived from an EMBL/GenBank/DDBJ whole genome shotgun (WGS) entry which is preliminary data.</text>
</comment>
<dbReference type="PROSITE" id="PS00631">
    <property type="entry name" value="CYTOSOL_AP"/>
    <property type="match status" value="1"/>
</dbReference>
<dbReference type="Gene3D" id="3.40.630.10">
    <property type="entry name" value="Zn peptidases"/>
    <property type="match status" value="1"/>
</dbReference>
<dbReference type="EMBL" id="JBELQC010000002">
    <property type="protein sequence ID" value="MFL9842028.1"/>
    <property type="molecule type" value="Genomic_DNA"/>
</dbReference>
<dbReference type="InterPro" id="IPR011356">
    <property type="entry name" value="Leucine_aapep/pepB"/>
</dbReference>
<evidence type="ECO:0000256" key="5">
    <source>
        <dbReference type="ARBA" id="ARBA00023211"/>
    </source>
</evidence>
<dbReference type="PANTHER" id="PTHR11963">
    <property type="entry name" value="LEUCINE AMINOPEPTIDASE-RELATED"/>
    <property type="match status" value="1"/>
</dbReference>
<organism evidence="7 8">
    <name type="scientific">Sphingomonas plantiphila</name>
    <dbReference type="NCBI Taxonomy" id="3163295"/>
    <lineage>
        <taxon>Bacteria</taxon>
        <taxon>Pseudomonadati</taxon>
        <taxon>Pseudomonadota</taxon>
        <taxon>Alphaproteobacteria</taxon>
        <taxon>Sphingomonadales</taxon>
        <taxon>Sphingomonadaceae</taxon>
        <taxon>Sphingomonas</taxon>
    </lineage>
</organism>
<keyword evidence="4" id="KW-0378">Hydrolase</keyword>
<dbReference type="InterPro" id="IPR048816">
    <property type="entry name" value="Peptidase_M17_N_1"/>
</dbReference>
<keyword evidence="8" id="KW-1185">Reference proteome</keyword>
<evidence type="ECO:0000256" key="4">
    <source>
        <dbReference type="ARBA" id="ARBA00022801"/>
    </source>
</evidence>
<dbReference type="PRINTS" id="PR00481">
    <property type="entry name" value="LAMNOPPTDASE"/>
</dbReference>
<accession>A0ABW8YSI4</accession>
<dbReference type="Gene3D" id="3.40.220.10">
    <property type="entry name" value="Leucine Aminopeptidase, subunit E, domain 1"/>
    <property type="match status" value="1"/>
</dbReference>
<feature type="domain" description="Cytosol aminopeptidase" evidence="6">
    <location>
        <begin position="309"/>
        <end position="316"/>
    </location>
</feature>